<feature type="active site" description="Tele-phosphohistidine intermediate" evidence="1">
    <location>
        <position position="10"/>
    </location>
</feature>
<dbReference type="SMART" id="SM00855">
    <property type="entry name" value="PGAM"/>
    <property type="match status" value="2"/>
</dbReference>
<dbReference type="PROSITE" id="PS00175">
    <property type="entry name" value="PG_MUTASE"/>
    <property type="match status" value="2"/>
</dbReference>
<feature type="site" description="Transition state stabilizer" evidence="3">
    <location>
        <position position="164"/>
    </location>
</feature>
<dbReference type="Gene3D" id="3.40.50.1240">
    <property type="entry name" value="Phosphoglycerate mutase-like"/>
    <property type="match status" value="2"/>
</dbReference>
<dbReference type="CDD" id="cd07067">
    <property type="entry name" value="HP_PGM_like"/>
    <property type="match status" value="2"/>
</dbReference>
<keyword evidence="5" id="KW-1185">Reference proteome</keyword>
<name>A0A2T1E9F7_9CYAN</name>
<feature type="active site" description="Proton donor/acceptor" evidence="1">
    <location>
        <position position="88"/>
    </location>
</feature>
<dbReference type="OrthoDB" id="9781415at2"/>
<organism evidence="4 5">
    <name type="scientific">Stenomitos frigidus ULC18</name>
    <dbReference type="NCBI Taxonomy" id="2107698"/>
    <lineage>
        <taxon>Bacteria</taxon>
        <taxon>Bacillati</taxon>
        <taxon>Cyanobacteriota</taxon>
        <taxon>Cyanophyceae</taxon>
        <taxon>Leptolyngbyales</taxon>
        <taxon>Leptolyngbyaceae</taxon>
        <taxon>Stenomitos</taxon>
    </lineage>
</organism>
<sequence length="450" mass="49944">MTTRIILVRHGESSYNVERRVQGHGDKSTLTEAGQQSADRVGAALSDLSFDAVYCSPLRRAKDTADRILSRLQNPPATPLQTTDNLKEINLILWEGLLFKDVATKYPDGYRDWQTQPHKLKMSIPGESGETDYYPVPALFEQAATFWQEILPRHAGQTILLVAHSGINRALISTAIGLSRDRYQSVQQSNCGISVLNFAGGFGDPVQIESMNLTAHLGEPLPKPKAGQQGSRFLLVRHGETNWNRDKRFQGQIDVPLNENGRAQSQRAAEFLKAIPIHHAVTSPMLRPKETAEIILQHHPDVRLDLEDNLKEISHGLWEGKLEAEIEAGYPGVLQQWQRSPETVQMPEGENLQQVWERAIAAWDSIVQTAASRPEPGTTLVVAHDAVNKAILCYVLGLEPEHFWNFKQGNGAVSVIDYAQDTDIRPVMMAMNITVHLSDGILDKTAAGAL</sequence>
<evidence type="ECO:0000256" key="3">
    <source>
        <dbReference type="PIRSR" id="PIRSR613078-3"/>
    </source>
</evidence>
<dbReference type="InterPro" id="IPR029033">
    <property type="entry name" value="His_PPase_superfam"/>
</dbReference>
<protein>
    <submittedName>
        <fullName evidence="4">Histidine phosphatase family protein</fullName>
    </submittedName>
</protein>
<evidence type="ECO:0000313" key="4">
    <source>
        <dbReference type="EMBL" id="PSB29334.1"/>
    </source>
</evidence>
<dbReference type="SUPFAM" id="SSF53254">
    <property type="entry name" value="Phosphoglycerate mutase-like"/>
    <property type="match status" value="2"/>
</dbReference>
<feature type="binding site" evidence="2">
    <location>
        <begin position="9"/>
        <end position="16"/>
    </location>
    <ligand>
        <name>substrate</name>
    </ligand>
</feature>
<dbReference type="InterPro" id="IPR001345">
    <property type="entry name" value="PG/BPGM_mutase_AS"/>
</dbReference>
<evidence type="ECO:0000313" key="5">
    <source>
        <dbReference type="Proteomes" id="UP000239576"/>
    </source>
</evidence>
<evidence type="ECO:0000256" key="1">
    <source>
        <dbReference type="PIRSR" id="PIRSR613078-1"/>
    </source>
</evidence>
<evidence type="ECO:0000256" key="2">
    <source>
        <dbReference type="PIRSR" id="PIRSR613078-2"/>
    </source>
</evidence>
<reference evidence="5" key="1">
    <citation type="submission" date="2018-02" db="EMBL/GenBank/DDBJ databases">
        <authorList>
            <person name="Moore K."/>
            <person name="Momper L."/>
        </authorList>
    </citation>
    <scope>NUCLEOTIDE SEQUENCE [LARGE SCALE GENOMIC DNA]</scope>
    <source>
        <strain evidence="5">ULC18</strain>
    </source>
</reference>
<dbReference type="PANTHER" id="PTHR48100">
    <property type="entry name" value="BROAD-SPECIFICITY PHOSPHATASE YOR283W-RELATED"/>
    <property type="match status" value="1"/>
</dbReference>
<dbReference type="InterPro" id="IPR013078">
    <property type="entry name" value="His_Pase_superF_clade-1"/>
</dbReference>
<proteinExistence type="predicted"/>
<gene>
    <name evidence="4" type="ORF">C7B82_12170</name>
</gene>
<reference evidence="4 5" key="2">
    <citation type="submission" date="2018-03" db="EMBL/GenBank/DDBJ databases">
        <title>The ancient ancestry and fast evolution of plastids.</title>
        <authorList>
            <person name="Moore K.R."/>
            <person name="Magnabosco C."/>
            <person name="Momper L."/>
            <person name="Gold D.A."/>
            <person name="Bosak T."/>
            <person name="Fournier G.P."/>
        </authorList>
    </citation>
    <scope>NUCLEOTIDE SEQUENCE [LARGE SCALE GENOMIC DNA]</scope>
    <source>
        <strain evidence="4 5">ULC18</strain>
    </source>
</reference>
<dbReference type="Proteomes" id="UP000239576">
    <property type="component" value="Unassembled WGS sequence"/>
</dbReference>
<dbReference type="PANTHER" id="PTHR48100:SF10">
    <property type="entry name" value="2-CARBOXY-D-ARABINITOL-1-PHOSPHATASE-RELATED"/>
    <property type="match status" value="1"/>
</dbReference>
<dbReference type="InterPro" id="IPR050275">
    <property type="entry name" value="PGM_Phosphatase"/>
</dbReference>
<dbReference type="GO" id="GO:0016791">
    <property type="term" value="F:phosphatase activity"/>
    <property type="evidence" value="ECO:0007669"/>
    <property type="project" value="TreeGrafter"/>
</dbReference>
<dbReference type="AlphaFoldDB" id="A0A2T1E9F7"/>
<comment type="caution">
    <text evidence="4">The sequence shown here is derived from an EMBL/GenBank/DDBJ whole genome shotgun (WGS) entry which is preliminary data.</text>
</comment>
<dbReference type="EMBL" id="PVWK01000063">
    <property type="protein sequence ID" value="PSB29334.1"/>
    <property type="molecule type" value="Genomic_DNA"/>
</dbReference>
<feature type="binding site" evidence="2">
    <location>
        <position position="60"/>
    </location>
    <ligand>
        <name>substrate</name>
    </ligand>
</feature>
<dbReference type="Pfam" id="PF00300">
    <property type="entry name" value="His_Phos_1"/>
    <property type="match status" value="2"/>
</dbReference>
<accession>A0A2T1E9F7</accession>